<keyword evidence="1" id="KW-0813">Transport</keyword>
<dbReference type="GO" id="GO:0016491">
    <property type="term" value="F:oxidoreductase activity"/>
    <property type="evidence" value="ECO:0007669"/>
    <property type="project" value="InterPro"/>
</dbReference>
<keyword evidence="2" id="KW-0249">Electron transport</keyword>
<dbReference type="Pfam" id="PF21349">
    <property type="entry name" value="RUBY_RBDX"/>
    <property type="match status" value="1"/>
</dbReference>
<dbReference type="Gene3D" id="2.20.28.10">
    <property type="match status" value="1"/>
</dbReference>
<feature type="domain" description="Ferritin-like diiron" evidence="4">
    <location>
        <begin position="1"/>
        <end position="114"/>
    </location>
</feature>
<dbReference type="CDD" id="cd01041">
    <property type="entry name" value="Rubrerythrin"/>
    <property type="match status" value="1"/>
</dbReference>
<feature type="domain" description="Rubredoxin-like" evidence="3">
    <location>
        <begin position="119"/>
        <end position="152"/>
    </location>
</feature>
<dbReference type="InterPro" id="IPR024934">
    <property type="entry name" value="Rubredoxin-like_dom"/>
</dbReference>
<evidence type="ECO:0000259" key="4">
    <source>
        <dbReference type="PROSITE" id="PS50905"/>
    </source>
</evidence>
<dbReference type="AlphaFoldDB" id="X0T4G3"/>
<dbReference type="PROSITE" id="PS50905">
    <property type="entry name" value="FERRITIN_LIKE"/>
    <property type="match status" value="1"/>
</dbReference>
<dbReference type="PROSITE" id="PS50903">
    <property type="entry name" value="RUBREDOXIN_LIKE"/>
    <property type="match status" value="1"/>
</dbReference>
<dbReference type="SUPFAM" id="SSF47240">
    <property type="entry name" value="Ferritin-like"/>
    <property type="match status" value="1"/>
</dbReference>
<dbReference type="Pfam" id="PF02915">
    <property type="entry name" value="Rubrerythrin"/>
    <property type="match status" value="1"/>
</dbReference>
<dbReference type="GO" id="GO:0005506">
    <property type="term" value="F:iron ion binding"/>
    <property type="evidence" value="ECO:0007669"/>
    <property type="project" value="InterPro"/>
</dbReference>
<reference evidence="5" key="1">
    <citation type="journal article" date="2014" name="Front. Microbiol.">
        <title>High frequency of phylogenetically diverse reductive dehalogenase-homologous genes in deep subseafloor sedimentary metagenomes.</title>
        <authorList>
            <person name="Kawai M."/>
            <person name="Futagami T."/>
            <person name="Toyoda A."/>
            <person name="Takaki Y."/>
            <person name="Nishi S."/>
            <person name="Hori S."/>
            <person name="Arai W."/>
            <person name="Tsubouchi T."/>
            <person name="Morono Y."/>
            <person name="Uchiyama I."/>
            <person name="Ito T."/>
            <person name="Fujiyama A."/>
            <person name="Inagaki F."/>
            <person name="Takami H."/>
        </authorList>
    </citation>
    <scope>NUCLEOTIDE SEQUENCE</scope>
    <source>
        <strain evidence="5">Expedition CK06-06</strain>
    </source>
</reference>
<comment type="caution">
    <text evidence="5">The sequence shown here is derived from an EMBL/GenBank/DDBJ whole genome shotgun (WGS) entry which is preliminary data.</text>
</comment>
<proteinExistence type="predicted"/>
<organism evidence="5">
    <name type="scientific">marine sediment metagenome</name>
    <dbReference type="NCBI Taxonomy" id="412755"/>
    <lineage>
        <taxon>unclassified sequences</taxon>
        <taxon>metagenomes</taxon>
        <taxon>ecological metagenomes</taxon>
    </lineage>
</organism>
<dbReference type="InterPro" id="IPR003251">
    <property type="entry name" value="Rr_diiron-bd_dom"/>
</dbReference>
<dbReference type="EMBL" id="BARS01000763">
    <property type="protein sequence ID" value="GAF82246.1"/>
    <property type="molecule type" value="Genomic_DNA"/>
</dbReference>
<dbReference type="Gene3D" id="1.20.1260.10">
    <property type="match status" value="1"/>
</dbReference>
<evidence type="ECO:0000259" key="3">
    <source>
        <dbReference type="PROSITE" id="PS50903"/>
    </source>
</evidence>
<evidence type="ECO:0000313" key="5">
    <source>
        <dbReference type="EMBL" id="GAF82246.1"/>
    </source>
</evidence>
<accession>X0T4G3</accession>
<gene>
    <name evidence="5" type="ORF">S01H1_01704</name>
</gene>
<dbReference type="SUPFAM" id="SSF57802">
    <property type="entry name" value="Rubredoxin-like"/>
    <property type="match status" value="1"/>
</dbReference>
<dbReference type="InterPro" id="IPR009040">
    <property type="entry name" value="Ferritin-like_diiron"/>
</dbReference>
<dbReference type="PANTHER" id="PTHR33746">
    <property type="entry name" value="RUBRERYTHRIN"/>
    <property type="match status" value="1"/>
</dbReference>
<evidence type="ECO:0000256" key="1">
    <source>
        <dbReference type="ARBA" id="ARBA00022448"/>
    </source>
</evidence>
<evidence type="ECO:0000256" key="2">
    <source>
        <dbReference type="ARBA" id="ARBA00022982"/>
    </source>
</evidence>
<name>X0T4G3_9ZZZZ</name>
<dbReference type="InterPro" id="IPR052753">
    <property type="entry name" value="Rbr2/Nigerythrin"/>
</dbReference>
<feature type="non-terminal residue" evidence="5">
    <location>
        <position position="1"/>
    </location>
</feature>
<sequence length="153" mass="17220">ESQANRRYLFFADKVEKEGHPQIARLFRAAAESETVHARNHLEAMGGIKSTRDNLGVAIEGEYYEFTKMYPDFIEQAKAEGNEKAEISFSWANKVEKIHHSLYQKVLKALDEGEPLKDEPYFVCQGCGYTVGGEAPEKCPVCGAPRSMFKRVG</sequence>
<dbReference type="InterPro" id="IPR012347">
    <property type="entry name" value="Ferritin-like"/>
</dbReference>
<dbReference type="PANTHER" id="PTHR33746:SF4">
    <property type="entry name" value="RUBRERYTHRIN"/>
    <property type="match status" value="1"/>
</dbReference>
<evidence type="ECO:0008006" key="6">
    <source>
        <dbReference type="Google" id="ProtNLM"/>
    </source>
</evidence>
<dbReference type="InterPro" id="IPR048574">
    <property type="entry name" value="RUBY_RBDX"/>
</dbReference>
<dbReference type="InterPro" id="IPR009078">
    <property type="entry name" value="Ferritin-like_SF"/>
</dbReference>
<protein>
    <recommendedName>
        <fullName evidence="6">Rubredoxin-like domain-containing protein</fullName>
    </recommendedName>
</protein>